<dbReference type="InterPro" id="IPR050471">
    <property type="entry name" value="AB_hydrolase"/>
</dbReference>
<dbReference type="Pfam" id="PF00561">
    <property type="entry name" value="Abhydrolase_1"/>
    <property type="match status" value="1"/>
</dbReference>
<dbReference type="RefSeq" id="WP_170193823.1">
    <property type="nucleotide sequence ID" value="NZ_JABBNB010000007.1"/>
</dbReference>
<dbReference type="GO" id="GO:0016787">
    <property type="term" value="F:hydrolase activity"/>
    <property type="evidence" value="ECO:0007669"/>
    <property type="project" value="UniProtKB-KW"/>
</dbReference>
<dbReference type="InterPro" id="IPR000073">
    <property type="entry name" value="AB_hydrolase_1"/>
</dbReference>
<organism evidence="2 3">
    <name type="scientific">Gordonia asplenii</name>
    <dbReference type="NCBI Taxonomy" id="2725283"/>
    <lineage>
        <taxon>Bacteria</taxon>
        <taxon>Bacillati</taxon>
        <taxon>Actinomycetota</taxon>
        <taxon>Actinomycetes</taxon>
        <taxon>Mycobacteriales</taxon>
        <taxon>Gordoniaceae</taxon>
        <taxon>Gordonia</taxon>
    </lineage>
</organism>
<dbReference type="PANTHER" id="PTHR43433">
    <property type="entry name" value="HYDROLASE, ALPHA/BETA FOLD FAMILY PROTEIN"/>
    <property type="match status" value="1"/>
</dbReference>
<dbReference type="PRINTS" id="PR00111">
    <property type="entry name" value="ABHYDROLASE"/>
</dbReference>
<dbReference type="EMBL" id="JABBNB010000007">
    <property type="protein sequence ID" value="NMO01323.1"/>
    <property type="molecule type" value="Genomic_DNA"/>
</dbReference>
<comment type="caution">
    <text evidence="2">The sequence shown here is derived from an EMBL/GenBank/DDBJ whole genome shotgun (WGS) entry which is preliminary data.</text>
</comment>
<accession>A0A848KY12</accession>
<dbReference type="PANTHER" id="PTHR43433:SF5">
    <property type="entry name" value="AB HYDROLASE-1 DOMAIN-CONTAINING PROTEIN"/>
    <property type="match status" value="1"/>
</dbReference>
<gene>
    <name evidence="2" type="ORF">HH308_08855</name>
</gene>
<keyword evidence="2" id="KW-0378">Hydrolase</keyword>
<dbReference type="InterPro" id="IPR029058">
    <property type="entry name" value="AB_hydrolase_fold"/>
</dbReference>
<evidence type="ECO:0000259" key="1">
    <source>
        <dbReference type="Pfam" id="PF00561"/>
    </source>
</evidence>
<evidence type="ECO:0000313" key="2">
    <source>
        <dbReference type="EMBL" id="NMO01323.1"/>
    </source>
</evidence>
<dbReference type="SUPFAM" id="SSF53474">
    <property type="entry name" value="alpha/beta-Hydrolases"/>
    <property type="match status" value="1"/>
</dbReference>
<evidence type="ECO:0000313" key="3">
    <source>
        <dbReference type="Proteomes" id="UP000550729"/>
    </source>
</evidence>
<keyword evidence="3" id="KW-1185">Reference proteome</keyword>
<dbReference type="AlphaFoldDB" id="A0A848KY12"/>
<name>A0A848KY12_9ACTN</name>
<dbReference type="Gene3D" id="3.40.50.1820">
    <property type="entry name" value="alpha/beta hydrolase"/>
    <property type="match status" value="1"/>
</dbReference>
<sequence length="260" mass="28782">MIAREYRQLARAADRTRLAVQVRGTGPTLLLLPGQANNHHWWDRTRPDFDERHTTVTFDYRGTGGSDSPDGSYSTRQFAEDAVAVMDSLDVGRFDVYGTSMGGRSAQWLAVIAPKRVRRLVLGCTTPGGAHAVERSQEIRRQLNGPDAQRVLIDLMYTPRWQAANPGPYHVLGDPDMSDRARRQHLSASNGHDAWEVLPQIAAPTLILHGSDDQFAPVVNADLLAGRIPPSHRHVFDGARHAYFDEARETASAAVLEFLA</sequence>
<reference evidence="2 3" key="1">
    <citation type="submission" date="2020-04" db="EMBL/GenBank/DDBJ databases">
        <title>Gordonia sp. nov. TBRC 11910.</title>
        <authorList>
            <person name="Suriyachadkun C."/>
        </authorList>
    </citation>
    <scope>NUCLEOTIDE SEQUENCE [LARGE SCALE GENOMIC DNA]</scope>
    <source>
        <strain evidence="2 3">TBRC 11910</strain>
    </source>
</reference>
<protein>
    <submittedName>
        <fullName evidence="2">Alpha/beta fold hydrolase</fullName>
    </submittedName>
</protein>
<dbReference type="Proteomes" id="UP000550729">
    <property type="component" value="Unassembled WGS sequence"/>
</dbReference>
<feature type="domain" description="AB hydrolase-1" evidence="1">
    <location>
        <begin position="27"/>
        <end position="246"/>
    </location>
</feature>
<proteinExistence type="predicted"/>